<evidence type="ECO:0000256" key="2">
    <source>
        <dbReference type="ARBA" id="ARBA00022679"/>
    </source>
</evidence>
<evidence type="ECO:0000256" key="1">
    <source>
        <dbReference type="ARBA" id="ARBA00005054"/>
    </source>
</evidence>
<feature type="active site" description="Proton donor" evidence="4">
    <location>
        <position position="133"/>
    </location>
</feature>
<keyword evidence="2 4" id="KW-0808">Transferase</keyword>
<dbReference type="Proteomes" id="UP001196661">
    <property type="component" value="Unassembled WGS sequence"/>
</dbReference>
<dbReference type="EMBL" id="JADOER010000002">
    <property type="protein sequence ID" value="MBT9310773.1"/>
    <property type="molecule type" value="Genomic_DNA"/>
</dbReference>
<dbReference type="Gene3D" id="3.40.50.170">
    <property type="entry name" value="Formyl transferase, N-terminal domain"/>
    <property type="match status" value="1"/>
</dbReference>
<dbReference type="EC" id="2.1.2.2" evidence="4"/>
<evidence type="ECO:0000313" key="7">
    <source>
        <dbReference type="Proteomes" id="UP001196661"/>
    </source>
</evidence>
<evidence type="ECO:0000313" key="6">
    <source>
        <dbReference type="EMBL" id="MBT9310773.1"/>
    </source>
</evidence>
<keyword evidence="7" id="KW-1185">Reference proteome</keyword>
<dbReference type="CDD" id="cd08645">
    <property type="entry name" value="FMT_core_GART"/>
    <property type="match status" value="1"/>
</dbReference>
<evidence type="ECO:0000256" key="3">
    <source>
        <dbReference type="ARBA" id="ARBA00022755"/>
    </source>
</evidence>
<dbReference type="NCBIfam" id="TIGR00639">
    <property type="entry name" value="PurN"/>
    <property type="match status" value="1"/>
</dbReference>
<dbReference type="Pfam" id="PF00551">
    <property type="entry name" value="Formyl_trans_N"/>
    <property type="match status" value="1"/>
</dbReference>
<gene>
    <name evidence="4" type="primary">purN</name>
    <name evidence="6" type="ORF">IXB28_01015</name>
</gene>
<name>A0ABS5XYS0_9CYAN</name>
<accession>A0ABS5XYS0</accession>
<dbReference type="InterPro" id="IPR002376">
    <property type="entry name" value="Formyl_transf_N"/>
</dbReference>
<proteinExistence type="inferred from homology"/>
<dbReference type="GO" id="GO:0004644">
    <property type="term" value="F:phosphoribosylglycinamide formyltransferase activity"/>
    <property type="evidence" value="ECO:0007669"/>
    <property type="project" value="UniProtKB-EC"/>
</dbReference>
<dbReference type="RefSeq" id="WP_215616677.1">
    <property type="nucleotide sequence ID" value="NZ_JADOER010000002.1"/>
</dbReference>
<dbReference type="InterPro" id="IPR036477">
    <property type="entry name" value="Formyl_transf_N_sf"/>
</dbReference>
<keyword evidence="3 4" id="KW-0658">Purine biosynthesis</keyword>
<comment type="caution">
    <text evidence="6">The sequence shown here is derived from an EMBL/GenBank/DDBJ whole genome shotgun (WGS) entry which is preliminary data.</text>
</comment>
<comment type="caution">
    <text evidence="4">Lacks conserved residue(s) required for the propagation of feature annotation.</text>
</comment>
<evidence type="ECO:0000259" key="5">
    <source>
        <dbReference type="Pfam" id="PF00551"/>
    </source>
</evidence>
<organism evidence="6 7">
    <name type="scientific">Leptothoe kymatousa TAU-MAC 1615</name>
    <dbReference type="NCBI Taxonomy" id="2364775"/>
    <lineage>
        <taxon>Bacteria</taxon>
        <taxon>Bacillati</taxon>
        <taxon>Cyanobacteriota</taxon>
        <taxon>Cyanophyceae</taxon>
        <taxon>Nodosilineales</taxon>
        <taxon>Cymatolegaceae</taxon>
        <taxon>Leptothoe</taxon>
        <taxon>Leptothoe kymatousa</taxon>
    </lineage>
</organism>
<feature type="domain" description="Formyl transferase N-terminal" evidence="5">
    <location>
        <begin position="30"/>
        <end position="206"/>
    </location>
</feature>
<feature type="site" description="Raises pKa of active site His" evidence="4">
    <location>
        <position position="169"/>
    </location>
</feature>
<dbReference type="HAMAP" id="MF_01930">
    <property type="entry name" value="PurN"/>
    <property type="match status" value="1"/>
</dbReference>
<feature type="binding site" evidence="4">
    <location>
        <position position="89"/>
    </location>
    <ligand>
        <name>(6R)-10-formyltetrahydrofolate</name>
        <dbReference type="ChEBI" id="CHEBI:195366"/>
    </ligand>
</feature>
<reference evidence="6 7" key="1">
    <citation type="journal article" date="2021" name="Mar. Drugs">
        <title>Genome Reduction and Secondary Metabolism of the Marine Sponge-Associated Cyanobacterium Leptothoe.</title>
        <authorList>
            <person name="Konstantinou D."/>
            <person name="Popin R.V."/>
            <person name="Fewer D.P."/>
            <person name="Sivonen K."/>
            <person name="Gkelis S."/>
        </authorList>
    </citation>
    <scope>NUCLEOTIDE SEQUENCE [LARGE SCALE GENOMIC DNA]</scope>
    <source>
        <strain evidence="6 7">TAU-MAC 1615</strain>
    </source>
</reference>
<dbReference type="PANTHER" id="PTHR43369">
    <property type="entry name" value="PHOSPHORIBOSYLGLYCINAMIDE FORMYLTRANSFERASE"/>
    <property type="match status" value="1"/>
</dbReference>
<feature type="binding site" evidence="4">
    <location>
        <position position="131"/>
    </location>
    <ligand>
        <name>(6R)-10-formyltetrahydrofolate</name>
        <dbReference type="ChEBI" id="CHEBI:195366"/>
    </ligand>
</feature>
<evidence type="ECO:0000256" key="4">
    <source>
        <dbReference type="HAMAP-Rule" id="MF_01930"/>
    </source>
</evidence>
<comment type="catalytic activity">
    <reaction evidence="4">
        <text>N(1)-(5-phospho-beta-D-ribosyl)glycinamide + (6R)-10-formyltetrahydrofolate = N(2)-formyl-N(1)-(5-phospho-beta-D-ribosyl)glycinamide + (6S)-5,6,7,8-tetrahydrofolate + H(+)</text>
        <dbReference type="Rhea" id="RHEA:15053"/>
        <dbReference type="ChEBI" id="CHEBI:15378"/>
        <dbReference type="ChEBI" id="CHEBI:57453"/>
        <dbReference type="ChEBI" id="CHEBI:143788"/>
        <dbReference type="ChEBI" id="CHEBI:147286"/>
        <dbReference type="ChEBI" id="CHEBI:195366"/>
        <dbReference type="EC" id="2.1.2.2"/>
    </reaction>
</comment>
<comment type="pathway">
    <text evidence="1 4">Purine metabolism; IMP biosynthesis via de novo pathway; N(2)-formyl-N(1)-(5-phospho-D-ribosyl)glycinamide from N(1)-(5-phospho-D-ribosyl)glycinamide (10-formyl THF route): step 1/1.</text>
</comment>
<dbReference type="InterPro" id="IPR004607">
    <property type="entry name" value="GART"/>
</dbReference>
<protein>
    <recommendedName>
        <fullName evidence="4">Phosphoribosylglycinamide formyltransferase</fullName>
        <ecNumber evidence="4">2.1.2.2</ecNumber>
    </recommendedName>
    <alternativeName>
        <fullName evidence="4">5'-phosphoribosylglycinamide transformylase</fullName>
    </alternativeName>
    <alternativeName>
        <fullName evidence="4">GAR transformylase</fullName>
        <shortName evidence="4">GART</shortName>
    </alternativeName>
</protein>
<dbReference type="SUPFAM" id="SSF53328">
    <property type="entry name" value="Formyltransferase"/>
    <property type="match status" value="1"/>
</dbReference>
<comment type="similarity">
    <text evidence="4">Belongs to the GART family.</text>
</comment>
<dbReference type="PANTHER" id="PTHR43369:SF2">
    <property type="entry name" value="PHOSPHORIBOSYLGLYCINAMIDE FORMYLTRANSFERASE"/>
    <property type="match status" value="1"/>
</dbReference>
<sequence length="228" mass="24600">MGPNASPTTTLLAPATNWENLDYPPLSLGVLASGNGSNFEAIMTAIERSALKAQVNVVICNNPGAKVMERAERWQIPRVLLNHREFTSREALDQAIIRTLNQHDVTWVAMAGWMRRVTQQLIDAFPDRVLNIHPSLLPSFPGLHAVQQALDAGVTLAGCTVHHVELAVDSGPIIMQAAVPVLAGDTVEQLQARIQVQEHHIYPAAIALAAHGDSRKNAVADLAGEPLC</sequence>
<comment type="function">
    <text evidence="4">Catalyzes the transfer of a formyl group from 10-formyltetrahydrofolate to 5-phospho-ribosyl-glycinamide (GAR), producing 5-phospho-ribosyl-N-formylglycinamide (FGAR) and tetrahydrofolate.</text>
</comment>
<feature type="binding site" evidence="4">
    <location>
        <begin position="36"/>
        <end position="38"/>
    </location>
    <ligand>
        <name>N(1)-(5-phospho-beta-D-ribosyl)glycinamide</name>
        <dbReference type="ChEBI" id="CHEBI:143788"/>
    </ligand>
</feature>